<dbReference type="GO" id="GO:0004553">
    <property type="term" value="F:hydrolase activity, hydrolyzing O-glycosyl compounds"/>
    <property type="evidence" value="ECO:0007669"/>
    <property type="project" value="InterPro"/>
</dbReference>
<dbReference type="Gene3D" id="2.60.120.200">
    <property type="match status" value="1"/>
</dbReference>
<name>W9YT41_9EURO</name>
<dbReference type="EMBL" id="AMWN01000001">
    <property type="protein sequence ID" value="EXJ95718.1"/>
    <property type="molecule type" value="Genomic_DNA"/>
</dbReference>
<dbReference type="Pfam" id="PF00722">
    <property type="entry name" value="Glyco_hydro_16"/>
    <property type="match status" value="1"/>
</dbReference>
<proteinExistence type="predicted"/>
<comment type="caution">
    <text evidence="2">The sequence shown here is derived from an EMBL/GenBank/DDBJ whole genome shotgun (WGS) entry which is preliminary data.</text>
</comment>
<dbReference type="PANTHER" id="PTHR38121:SF2">
    <property type="entry name" value="ACYLTRANSFERASE 3 DOMAIN-CONTAINING PROTEIN"/>
    <property type="match status" value="1"/>
</dbReference>
<dbReference type="Proteomes" id="UP000019484">
    <property type="component" value="Unassembled WGS sequence"/>
</dbReference>
<protein>
    <recommendedName>
        <fullName evidence="1">GH16 domain-containing protein</fullName>
    </recommendedName>
</protein>
<dbReference type="InterPro" id="IPR013320">
    <property type="entry name" value="ConA-like_dom_sf"/>
</dbReference>
<dbReference type="PANTHER" id="PTHR38121">
    <property type="entry name" value="GH16 DOMAIN-CONTAINING PROTEIN"/>
    <property type="match status" value="1"/>
</dbReference>
<evidence type="ECO:0000313" key="3">
    <source>
        <dbReference type="Proteomes" id="UP000019484"/>
    </source>
</evidence>
<gene>
    <name evidence="2" type="ORF">A1O1_00842</name>
</gene>
<accession>W9YT41</accession>
<dbReference type="RefSeq" id="XP_007719947.1">
    <property type="nucleotide sequence ID" value="XM_007721757.1"/>
</dbReference>
<dbReference type="CDD" id="cd00413">
    <property type="entry name" value="Glyco_hydrolase_16"/>
    <property type="match status" value="1"/>
</dbReference>
<evidence type="ECO:0000313" key="2">
    <source>
        <dbReference type="EMBL" id="EXJ95718.1"/>
    </source>
</evidence>
<dbReference type="SUPFAM" id="SSF49899">
    <property type="entry name" value="Concanavalin A-like lectins/glucanases"/>
    <property type="match status" value="1"/>
</dbReference>
<dbReference type="OrthoDB" id="25131at2759"/>
<dbReference type="GO" id="GO:0005975">
    <property type="term" value="P:carbohydrate metabolic process"/>
    <property type="evidence" value="ECO:0007669"/>
    <property type="project" value="InterPro"/>
</dbReference>
<dbReference type="eggNOG" id="ENOG502S5S4">
    <property type="taxonomic scope" value="Eukaryota"/>
</dbReference>
<reference evidence="2 3" key="1">
    <citation type="submission" date="2013-03" db="EMBL/GenBank/DDBJ databases">
        <title>The Genome Sequence of Capronia coronata CBS 617.96.</title>
        <authorList>
            <consortium name="The Broad Institute Genomics Platform"/>
            <person name="Cuomo C."/>
            <person name="de Hoog S."/>
            <person name="Gorbushina A."/>
            <person name="Walker B."/>
            <person name="Young S.K."/>
            <person name="Zeng Q."/>
            <person name="Gargeya S."/>
            <person name="Fitzgerald M."/>
            <person name="Haas B."/>
            <person name="Abouelleil A."/>
            <person name="Allen A.W."/>
            <person name="Alvarado L."/>
            <person name="Arachchi H.M."/>
            <person name="Berlin A.M."/>
            <person name="Chapman S.B."/>
            <person name="Gainer-Dewar J."/>
            <person name="Goldberg J."/>
            <person name="Griggs A."/>
            <person name="Gujja S."/>
            <person name="Hansen M."/>
            <person name="Howarth C."/>
            <person name="Imamovic A."/>
            <person name="Ireland A."/>
            <person name="Larimer J."/>
            <person name="McCowan C."/>
            <person name="Murphy C."/>
            <person name="Pearson M."/>
            <person name="Poon T.W."/>
            <person name="Priest M."/>
            <person name="Roberts A."/>
            <person name="Saif S."/>
            <person name="Shea T."/>
            <person name="Sisk P."/>
            <person name="Sykes S."/>
            <person name="Wortman J."/>
            <person name="Nusbaum C."/>
            <person name="Birren B."/>
        </authorList>
    </citation>
    <scope>NUCLEOTIDE SEQUENCE [LARGE SCALE GENOMIC DNA]</scope>
    <source>
        <strain evidence="2 3">CBS 617.96</strain>
    </source>
</reference>
<evidence type="ECO:0000259" key="1">
    <source>
        <dbReference type="Pfam" id="PF00722"/>
    </source>
</evidence>
<organism evidence="2 3">
    <name type="scientific">Capronia coronata CBS 617.96</name>
    <dbReference type="NCBI Taxonomy" id="1182541"/>
    <lineage>
        <taxon>Eukaryota</taxon>
        <taxon>Fungi</taxon>
        <taxon>Dikarya</taxon>
        <taxon>Ascomycota</taxon>
        <taxon>Pezizomycotina</taxon>
        <taxon>Eurotiomycetes</taxon>
        <taxon>Chaetothyriomycetidae</taxon>
        <taxon>Chaetothyriales</taxon>
        <taxon>Herpotrichiellaceae</taxon>
        <taxon>Capronia</taxon>
    </lineage>
</organism>
<dbReference type="AlphaFoldDB" id="W9YT41"/>
<dbReference type="GeneID" id="19155746"/>
<dbReference type="HOGENOM" id="CLU_040566_4_0_1"/>
<dbReference type="STRING" id="1182541.W9YT41"/>
<keyword evidence="3" id="KW-1185">Reference proteome</keyword>
<sequence>MIPGTYRTVFKLEGAKGGACSGFFWYHDDESEIDIEIVTPGDSLVNGTINYTLHPSLGQDGQPIPNATLSVPLAQSRLSPETFHEYRFDWHPQRGVEYHLDGHLVHTIVRNIRTQGGNLQLKLWADGNKWWSGTPSTTDVVMTVKSIDAYYNTSSSDAAWVKACAAAGGPSSKTICTIK</sequence>
<dbReference type="InterPro" id="IPR000757">
    <property type="entry name" value="Beta-glucanase-like"/>
</dbReference>
<feature type="domain" description="GH16" evidence="1">
    <location>
        <begin position="6"/>
        <end position="127"/>
    </location>
</feature>